<evidence type="ECO:0000313" key="2">
    <source>
        <dbReference type="EMBL" id="CAL1149591.1"/>
    </source>
</evidence>
<evidence type="ECO:0000313" key="1">
    <source>
        <dbReference type="EMBL" id="CAI3996216.1"/>
    </source>
</evidence>
<keyword evidence="3" id="KW-1185">Reference proteome</keyword>
<reference evidence="1" key="1">
    <citation type="submission" date="2022-10" db="EMBL/GenBank/DDBJ databases">
        <authorList>
            <person name="Chen Y."/>
            <person name="Dougan E. K."/>
            <person name="Chan C."/>
            <person name="Rhodes N."/>
            <person name="Thang M."/>
        </authorList>
    </citation>
    <scope>NUCLEOTIDE SEQUENCE</scope>
</reference>
<accession>A0A9P1G1N8</accession>
<protein>
    <submittedName>
        <fullName evidence="1">Uncharacterized protein</fullName>
    </submittedName>
</protein>
<gene>
    <name evidence="1" type="ORF">C1SCF055_LOCUS22711</name>
</gene>
<name>A0A9P1G1N8_9DINO</name>
<reference evidence="2" key="2">
    <citation type="submission" date="2024-04" db="EMBL/GenBank/DDBJ databases">
        <authorList>
            <person name="Chen Y."/>
            <person name="Shah S."/>
            <person name="Dougan E. K."/>
            <person name="Thang M."/>
            <person name="Chan C."/>
        </authorList>
    </citation>
    <scope>NUCLEOTIDE SEQUENCE [LARGE SCALE GENOMIC DNA]</scope>
</reference>
<dbReference type="AlphaFoldDB" id="A0A9P1G1N8"/>
<dbReference type="Proteomes" id="UP001152797">
    <property type="component" value="Unassembled WGS sequence"/>
</dbReference>
<dbReference type="EMBL" id="CAMXCT020002176">
    <property type="protein sequence ID" value="CAL1149591.1"/>
    <property type="molecule type" value="Genomic_DNA"/>
</dbReference>
<proteinExistence type="predicted"/>
<dbReference type="EMBL" id="CAMXCT010002176">
    <property type="protein sequence ID" value="CAI3996216.1"/>
    <property type="molecule type" value="Genomic_DNA"/>
</dbReference>
<dbReference type="EMBL" id="CAMXCT030002176">
    <property type="protein sequence ID" value="CAL4783528.1"/>
    <property type="molecule type" value="Genomic_DNA"/>
</dbReference>
<comment type="caution">
    <text evidence="1">The sequence shown here is derived from an EMBL/GenBank/DDBJ whole genome shotgun (WGS) entry which is preliminary data.</text>
</comment>
<organism evidence="1">
    <name type="scientific">Cladocopium goreaui</name>
    <dbReference type="NCBI Taxonomy" id="2562237"/>
    <lineage>
        <taxon>Eukaryota</taxon>
        <taxon>Sar</taxon>
        <taxon>Alveolata</taxon>
        <taxon>Dinophyceae</taxon>
        <taxon>Suessiales</taxon>
        <taxon>Symbiodiniaceae</taxon>
        <taxon>Cladocopium</taxon>
    </lineage>
</organism>
<sequence length="121" mass="13817">MTMFSGVECARAAWDSIHRAAEQLWQIQTGVRFVCGVEKDRDCQKLIQELYPSDCLFTDVFNLIHGGDKVSRTKTLDPRKIQFKKTSFCAIHGRECEIPDFSDLLVVLGAPCILFSRFLEE</sequence>
<evidence type="ECO:0000313" key="3">
    <source>
        <dbReference type="Proteomes" id="UP001152797"/>
    </source>
</evidence>